<dbReference type="PANTHER" id="PTHR45699">
    <property type="entry name" value="60S ACIDIC RIBOSOMAL PROTEIN P0"/>
    <property type="match status" value="1"/>
</dbReference>
<dbReference type="GO" id="GO:0002181">
    <property type="term" value="P:cytoplasmic translation"/>
    <property type="evidence" value="ECO:0007669"/>
    <property type="project" value="TreeGrafter"/>
</dbReference>
<evidence type="ECO:0000256" key="6">
    <source>
        <dbReference type="ARBA" id="ARBA00035444"/>
    </source>
</evidence>
<dbReference type="CDD" id="cd05795">
    <property type="entry name" value="Ribosomal_P0_L10e"/>
    <property type="match status" value="1"/>
</dbReference>
<keyword evidence="3 9" id="KW-0689">Ribosomal protein</keyword>
<dbReference type="FunFam" id="3.90.105.20:FF:000001">
    <property type="entry name" value="60S acidic ribosomal protein P0"/>
    <property type="match status" value="1"/>
</dbReference>
<dbReference type="GO" id="GO:0000027">
    <property type="term" value="P:ribosomal large subunit assembly"/>
    <property type="evidence" value="ECO:0007669"/>
    <property type="project" value="TreeGrafter"/>
</dbReference>
<dbReference type="InterPro" id="IPR040637">
    <property type="entry name" value="Ribosomal_uL10-like_insert"/>
</dbReference>
<dbReference type="SUPFAM" id="SSF160369">
    <property type="entry name" value="Ribosomal protein L10-like"/>
    <property type="match status" value="1"/>
</dbReference>
<dbReference type="Gene3D" id="3.30.70.1730">
    <property type="match status" value="1"/>
</dbReference>
<dbReference type="InterPro" id="IPR001790">
    <property type="entry name" value="Ribosomal_uL10"/>
</dbReference>
<feature type="domain" description="Large ribosomal subunit protein uL10-like insertion" evidence="8">
    <location>
        <begin position="138"/>
        <end position="207"/>
    </location>
</feature>
<dbReference type="GO" id="GO:0022625">
    <property type="term" value="C:cytosolic large ribosomal subunit"/>
    <property type="evidence" value="ECO:0007669"/>
    <property type="project" value="TreeGrafter"/>
</dbReference>
<name>A0A430QKH2_SCHBO</name>
<gene>
    <name evidence="9" type="ORF">DC041_0002463</name>
</gene>
<evidence type="ECO:0000256" key="7">
    <source>
        <dbReference type="SAM" id="MobiDB-lite"/>
    </source>
</evidence>
<dbReference type="PIRSF" id="PIRSF039087">
    <property type="entry name" value="L10E"/>
    <property type="match status" value="1"/>
</dbReference>
<organism evidence="9 10">
    <name type="scientific">Schistosoma bovis</name>
    <name type="common">Blood fluke</name>
    <dbReference type="NCBI Taxonomy" id="6184"/>
    <lineage>
        <taxon>Eukaryota</taxon>
        <taxon>Metazoa</taxon>
        <taxon>Spiralia</taxon>
        <taxon>Lophotrochozoa</taxon>
        <taxon>Platyhelminthes</taxon>
        <taxon>Trematoda</taxon>
        <taxon>Digenea</taxon>
        <taxon>Strigeidida</taxon>
        <taxon>Schistosomatoidea</taxon>
        <taxon>Schistosomatidae</taxon>
        <taxon>Schistosoma</taxon>
    </lineage>
</organism>
<dbReference type="Proteomes" id="UP000290809">
    <property type="component" value="Unassembled WGS sequence"/>
</dbReference>
<evidence type="ECO:0000313" key="9">
    <source>
        <dbReference type="EMBL" id="RTG88195.1"/>
    </source>
</evidence>
<feature type="region of interest" description="Disordered" evidence="7">
    <location>
        <begin position="316"/>
        <end position="343"/>
    </location>
</feature>
<dbReference type="PANTHER" id="PTHR45699:SF3">
    <property type="entry name" value="LARGE RIBOSOMAL SUBUNIT PROTEIN UL10"/>
    <property type="match status" value="1"/>
</dbReference>
<comment type="caution">
    <text evidence="9">The sequence shown here is derived from an EMBL/GenBank/DDBJ whole genome shotgun (WGS) entry which is preliminary data.</text>
</comment>
<dbReference type="Pfam" id="PF00466">
    <property type="entry name" value="Ribosomal_L10"/>
    <property type="match status" value="1"/>
</dbReference>
<evidence type="ECO:0000256" key="4">
    <source>
        <dbReference type="ARBA" id="ARBA00023274"/>
    </source>
</evidence>
<proteinExistence type="inferred from homology"/>
<dbReference type="InterPro" id="IPR043164">
    <property type="entry name" value="Ribosomal_uL10-like_insert_sf"/>
</dbReference>
<keyword evidence="4" id="KW-0687">Ribonucleoprotein</keyword>
<comment type="similarity">
    <text evidence="2">Belongs to the universal ribosomal protein uL10 family.</text>
</comment>
<dbReference type="Gene3D" id="3.90.105.20">
    <property type="match status" value="1"/>
</dbReference>
<dbReference type="EMBL" id="QMKO01001602">
    <property type="protein sequence ID" value="RTG88195.1"/>
    <property type="molecule type" value="Genomic_DNA"/>
</dbReference>
<dbReference type="InterPro" id="IPR043141">
    <property type="entry name" value="Ribosomal_uL10-like_sf"/>
</dbReference>
<dbReference type="STRING" id="6184.A0A430QKH2"/>
<accession>A0A430QKH2</accession>
<dbReference type="InterPro" id="IPR030670">
    <property type="entry name" value="uL10_eukaryotes"/>
</dbReference>
<dbReference type="InterPro" id="IPR050323">
    <property type="entry name" value="Ribosomal_protein_uL10"/>
</dbReference>
<dbReference type="AlphaFoldDB" id="A0A430QKH2"/>
<comment type="function">
    <text evidence="1">Ribosomal protein P0 is the functional equivalent of E.coli protein L10.</text>
</comment>
<reference evidence="9 10" key="1">
    <citation type="journal article" date="2019" name="PLoS Pathog.">
        <title>Genome sequence of the bovine parasite Schistosoma bovis Tanzania.</title>
        <authorList>
            <person name="Oey H."/>
            <person name="Zakrzewski M."/>
            <person name="Gobert G."/>
            <person name="Gravermann K."/>
            <person name="Stoye J."/>
            <person name="Jones M."/>
            <person name="Mcmanus D."/>
            <person name="Krause L."/>
        </authorList>
    </citation>
    <scope>NUCLEOTIDE SEQUENCE [LARGE SCALE GENOMIC DNA]</scope>
    <source>
        <strain evidence="9 10">TAN1997</strain>
    </source>
</reference>
<dbReference type="Pfam" id="PF00428">
    <property type="entry name" value="Ribosomal_60s"/>
    <property type="match status" value="1"/>
</dbReference>
<dbReference type="GO" id="GO:0003735">
    <property type="term" value="F:structural constituent of ribosome"/>
    <property type="evidence" value="ECO:0007669"/>
    <property type="project" value="TreeGrafter"/>
</dbReference>
<evidence type="ECO:0000313" key="10">
    <source>
        <dbReference type="Proteomes" id="UP000290809"/>
    </source>
</evidence>
<protein>
    <recommendedName>
        <fullName evidence="5">Large ribosomal subunit protein uL10</fullName>
    </recommendedName>
    <alternativeName>
        <fullName evidence="6">60S acidic ribosomal protein P0</fullName>
    </alternativeName>
</protein>
<keyword evidence="10" id="KW-1185">Reference proteome</keyword>
<dbReference type="GO" id="GO:0070180">
    <property type="term" value="F:large ribosomal subunit rRNA binding"/>
    <property type="evidence" value="ECO:0007669"/>
    <property type="project" value="TreeGrafter"/>
</dbReference>
<dbReference type="Pfam" id="PF17777">
    <property type="entry name" value="RL10P_insert"/>
    <property type="match status" value="1"/>
</dbReference>
<evidence type="ECO:0000256" key="2">
    <source>
        <dbReference type="ARBA" id="ARBA00008889"/>
    </source>
</evidence>
<evidence type="ECO:0000256" key="1">
    <source>
        <dbReference type="ARBA" id="ARBA00002200"/>
    </source>
</evidence>
<evidence type="ECO:0000259" key="8">
    <source>
        <dbReference type="Pfam" id="PF17777"/>
    </source>
</evidence>
<evidence type="ECO:0000256" key="5">
    <source>
        <dbReference type="ARBA" id="ARBA00035202"/>
    </source>
</evidence>
<evidence type="ECO:0000256" key="3">
    <source>
        <dbReference type="ARBA" id="ARBA00022980"/>
    </source>
</evidence>
<sequence>MWNIEHHGQYFFKSVLISGSLQWLGVEMVRQSRSEWKAGYFRKLEKHLSEFDKCFIVNVDNVRSKQMQQIRMALRGSAELVLGKNTLMRKVIQKQMGQDTTLEKLLPHIRDNVGFVFTNGDLADVRDKIEKNRVEAPAKAGAIAPCDVIVAAQNTGLGPEKTAFFQALSIPTKIARGAIEIISDVHLVRKDEKVGMSEATLLGMLKIHPFTYGLVIKQVFEQGCVYDPAVLDITPEMITEKFAAIVQNIACLSLALDYTTLASIPHVLANGFKNLLAISLMTDYSFKEAEQIKEFLADPTKFAAVITSAAPATTTTTKVEEKAAPVEVPSEESDEDMGFGLFD</sequence>